<keyword evidence="4" id="KW-0479">Metal-binding</keyword>
<feature type="transmembrane region" description="Helical" evidence="9">
    <location>
        <begin position="427"/>
        <end position="449"/>
    </location>
</feature>
<protein>
    <recommendedName>
        <fullName evidence="10">WSC domain-containing protein</fullName>
    </recommendedName>
</protein>
<comment type="caution">
    <text evidence="11">The sequence shown here is derived from an EMBL/GenBank/DDBJ whole genome shotgun (WGS) entry which is preliminary data.</text>
</comment>
<feature type="domain" description="WSC" evidence="10">
    <location>
        <begin position="69"/>
        <end position="188"/>
    </location>
</feature>
<dbReference type="Proteomes" id="UP000075714">
    <property type="component" value="Unassembled WGS sequence"/>
</dbReference>
<evidence type="ECO:0000256" key="3">
    <source>
        <dbReference type="ARBA" id="ARBA00011233"/>
    </source>
</evidence>
<keyword evidence="5" id="KW-0430">Lectin</keyword>
<dbReference type="Pfam" id="PF22633">
    <property type="entry name" value="F5_F8_type_C_2"/>
    <property type="match status" value="1"/>
</dbReference>
<gene>
    <name evidence="11" type="ORF">GPECTOR_100g7</name>
</gene>
<evidence type="ECO:0000256" key="6">
    <source>
        <dbReference type="ARBA" id="ARBA00022837"/>
    </source>
</evidence>
<comment type="function">
    <text evidence="1">Acts as a defensive agent. Recognizes blood group fucosylated oligosaccharides including A, B, H and Lewis B-type antigens. Does not recognize Lewis A antigen and has low affinity for monovalent haptens.</text>
</comment>
<dbReference type="Gene3D" id="2.60.120.260">
    <property type="entry name" value="Galactose-binding domain-like"/>
    <property type="match status" value="1"/>
</dbReference>
<dbReference type="SMART" id="SM00607">
    <property type="entry name" value="FTP"/>
    <property type="match status" value="1"/>
</dbReference>
<evidence type="ECO:0000256" key="8">
    <source>
        <dbReference type="SAM" id="MobiDB-lite"/>
    </source>
</evidence>
<dbReference type="GO" id="GO:0046872">
    <property type="term" value="F:metal ion binding"/>
    <property type="evidence" value="ECO:0007669"/>
    <property type="project" value="UniProtKB-KW"/>
</dbReference>
<dbReference type="SUPFAM" id="SSF49785">
    <property type="entry name" value="Galactose-binding domain-like"/>
    <property type="match status" value="1"/>
</dbReference>
<proteinExistence type="inferred from homology"/>
<dbReference type="AlphaFoldDB" id="A0A150FZY7"/>
<dbReference type="OrthoDB" id="550804at2759"/>
<evidence type="ECO:0000256" key="5">
    <source>
        <dbReference type="ARBA" id="ARBA00022734"/>
    </source>
</evidence>
<evidence type="ECO:0000256" key="9">
    <source>
        <dbReference type="SAM" id="Phobius"/>
    </source>
</evidence>
<sequence length="467" mass="47287">MSHGLRLSLWTRPSPIACIADFCSAGACGLASCINAGGTWTCGPCPAYTTATTTTVFGVKGPTCRGYDAGFYLGCFADRTAGDTSPFMTLLATRADMAPTLCAALARVAGHMLYGVQYGSRCYGGSDLKLATSGFIVYGEQGGNQCFAGANLTLAFSLGASSSCDMACIADPTQTCGGTRAISVFLLGDVVDGLPNLALDRPAYASFSSPGSLFGPQCAVDGVTQYFGNAFEGGRSYIFHSAPIPAPWLSVDLGAPAAIVRVVIWNRCDCCSGRLQGADLRIGNGSITSAPADTARLPENPLAWKQNAPLGLCASQVVTFSTPHVGRWVTLQNHNLGFDSLFHITELQVYGLYPGGDTTSVSDAGAVLTSSPPLEAEGSGGTGASATAATTAVGAWGIATEAKGGLSGDSSSGGGGSGGSDNKGVGVVAGSAAGAALVAVVLALGVAAIRRWKRAGMRRTTQVVPLP</sequence>
<dbReference type="InterPro" id="IPR051941">
    <property type="entry name" value="BG_Antigen-Binding_Lectin"/>
</dbReference>
<keyword evidence="7" id="KW-1015">Disulfide bond</keyword>
<evidence type="ECO:0000256" key="4">
    <source>
        <dbReference type="ARBA" id="ARBA00022723"/>
    </source>
</evidence>
<reference evidence="12" key="1">
    <citation type="journal article" date="2016" name="Nat. Commun.">
        <title>The Gonium pectorale genome demonstrates co-option of cell cycle regulation during the evolution of multicellularity.</title>
        <authorList>
            <person name="Hanschen E.R."/>
            <person name="Marriage T.N."/>
            <person name="Ferris P.J."/>
            <person name="Hamaji T."/>
            <person name="Toyoda A."/>
            <person name="Fujiyama A."/>
            <person name="Neme R."/>
            <person name="Noguchi H."/>
            <person name="Minakuchi Y."/>
            <person name="Suzuki M."/>
            <person name="Kawai-Toyooka H."/>
            <person name="Smith D.R."/>
            <person name="Sparks H."/>
            <person name="Anderson J."/>
            <person name="Bakaric R."/>
            <person name="Luria V."/>
            <person name="Karger A."/>
            <person name="Kirschner M.W."/>
            <person name="Durand P.M."/>
            <person name="Michod R.E."/>
            <person name="Nozaki H."/>
            <person name="Olson B.J."/>
        </authorList>
    </citation>
    <scope>NUCLEOTIDE SEQUENCE [LARGE SCALE GENOMIC DNA]</scope>
    <source>
        <strain evidence="12">NIES-2863</strain>
    </source>
</reference>
<dbReference type="GO" id="GO:0042806">
    <property type="term" value="F:fucose binding"/>
    <property type="evidence" value="ECO:0007669"/>
    <property type="project" value="UniProtKB-ARBA"/>
</dbReference>
<evidence type="ECO:0000256" key="7">
    <source>
        <dbReference type="ARBA" id="ARBA00023157"/>
    </source>
</evidence>
<evidence type="ECO:0000313" key="11">
    <source>
        <dbReference type="EMBL" id="KXZ43154.1"/>
    </source>
</evidence>
<dbReference type="GO" id="GO:0001868">
    <property type="term" value="P:regulation of complement activation, lectin pathway"/>
    <property type="evidence" value="ECO:0007669"/>
    <property type="project" value="UniProtKB-ARBA"/>
</dbReference>
<name>A0A150FZY7_GONPE</name>
<dbReference type="InterPro" id="IPR002889">
    <property type="entry name" value="WSC_carb-bd"/>
</dbReference>
<organism evidence="11 12">
    <name type="scientific">Gonium pectorale</name>
    <name type="common">Green alga</name>
    <dbReference type="NCBI Taxonomy" id="33097"/>
    <lineage>
        <taxon>Eukaryota</taxon>
        <taxon>Viridiplantae</taxon>
        <taxon>Chlorophyta</taxon>
        <taxon>core chlorophytes</taxon>
        <taxon>Chlorophyceae</taxon>
        <taxon>CS clade</taxon>
        <taxon>Chlamydomonadales</taxon>
        <taxon>Volvocaceae</taxon>
        <taxon>Gonium</taxon>
    </lineage>
</organism>
<keyword evidence="9" id="KW-0812">Transmembrane</keyword>
<dbReference type="PANTHER" id="PTHR45713">
    <property type="entry name" value="FTP DOMAIN-CONTAINING PROTEIN"/>
    <property type="match status" value="1"/>
</dbReference>
<dbReference type="PANTHER" id="PTHR45713:SF6">
    <property type="entry name" value="F5_8 TYPE C DOMAIN-CONTAINING PROTEIN"/>
    <property type="match status" value="1"/>
</dbReference>
<dbReference type="GO" id="GO:0010185">
    <property type="term" value="P:regulation of cellular defense response"/>
    <property type="evidence" value="ECO:0007669"/>
    <property type="project" value="UniProtKB-ARBA"/>
</dbReference>
<dbReference type="PROSITE" id="PS51257">
    <property type="entry name" value="PROKAR_LIPOPROTEIN"/>
    <property type="match status" value="1"/>
</dbReference>
<dbReference type="InterPro" id="IPR008979">
    <property type="entry name" value="Galactose-bd-like_sf"/>
</dbReference>
<keyword evidence="6" id="KW-0106">Calcium</keyword>
<evidence type="ECO:0000259" key="10">
    <source>
        <dbReference type="PROSITE" id="PS51212"/>
    </source>
</evidence>
<keyword evidence="12" id="KW-1185">Reference proteome</keyword>
<evidence type="ECO:0000256" key="2">
    <source>
        <dbReference type="ARBA" id="ARBA00010147"/>
    </source>
</evidence>
<dbReference type="InterPro" id="IPR006585">
    <property type="entry name" value="FTP1"/>
</dbReference>
<comment type="subunit">
    <text evidence="3">Homotrimer.</text>
</comment>
<keyword evidence="9" id="KW-1133">Transmembrane helix</keyword>
<keyword evidence="9" id="KW-0472">Membrane</keyword>
<dbReference type="EMBL" id="LSYV01000101">
    <property type="protein sequence ID" value="KXZ43154.1"/>
    <property type="molecule type" value="Genomic_DNA"/>
</dbReference>
<evidence type="ECO:0000256" key="1">
    <source>
        <dbReference type="ARBA" id="ARBA00002219"/>
    </source>
</evidence>
<evidence type="ECO:0000313" key="12">
    <source>
        <dbReference type="Proteomes" id="UP000075714"/>
    </source>
</evidence>
<accession>A0A150FZY7</accession>
<feature type="region of interest" description="Disordered" evidence="8">
    <location>
        <begin position="364"/>
        <end position="385"/>
    </location>
</feature>
<comment type="similarity">
    <text evidence="2">Belongs to the fucolectin family.</text>
</comment>
<dbReference type="PROSITE" id="PS51212">
    <property type="entry name" value="WSC"/>
    <property type="match status" value="1"/>
</dbReference>